<evidence type="ECO:0000313" key="6">
    <source>
        <dbReference type="Proteomes" id="UP000504636"/>
    </source>
</evidence>
<dbReference type="InterPro" id="IPR013120">
    <property type="entry name" value="FAR_NAD-bd"/>
</dbReference>
<dbReference type="InterPro" id="IPR051414">
    <property type="entry name" value="Adenylate-forming_Reductase"/>
</dbReference>
<sequence length="719" mass="79323">MSHHFATRDEVEGLTMSTLPFFHGYGLLAPSDSLSIGKPFCIPPASSPPTGASTLALRQSTNAKVLMTVPSILEEMSTLPDDGGIRVLSKLHYVACGGGPLKPSTTKRLVDAGVRTVNAYGTTEAGSVNAMFIPSPEAAKSPEYFRIRDDIDVTFARTTLPNGEQRVKLSILPPVWTERFEVQDEFVCNPRCPEREFKPLGRIDNVIVLLNGEMVMPGILEAVLSERKDVAAAIVVGEGRDEVAVLVEPASALLPEEIEELKKALWPTMVRAGERMDGHARVTSIEILPPGKTFPRSDKGAVVRQETYQAFEEEIGLIYERLKGQNVDVDIDLNDGISFEENISRLIQDQGLEIAAKRIPADLIYSNPSISKIARHLRVGNYTTLPHENREATVQALIDKYSNPSRHPPPLPVLRRVICINRRSTEDPLERQKRSLHDKKIRLPPTAWRKIEVLETNTAAPGLGLAAKVYERLSNEVTYVVHNAWPMDFKRRVGSFEACASKTLRNSKFVFVSLIAVVGHYSAHHDDNGPVVPEVPMPNVACALETGYAEGKFVCEKIIERVAERRAGLFDAAIVRMGQKTGDREHGMWNKEEHFPALTASWLPIDLAAESLASLALTDSAQPGKKQLVYHHIENPIRQPWTEILKSISDHLGLSSALIPLQDWHERVQKVPDDDGQNPAKRLGDFFSADFPRMSGGGVILDASCTKEAVPAFNEIGGV</sequence>
<organism evidence="5">
    <name type="scientific">Mytilinidion resinicola</name>
    <dbReference type="NCBI Taxonomy" id="574789"/>
    <lineage>
        <taxon>Eukaryota</taxon>
        <taxon>Fungi</taxon>
        <taxon>Dikarya</taxon>
        <taxon>Ascomycota</taxon>
        <taxon>Pezizomycotina</taxon>
        <taxon>Dothideomycetes</taxon>
        <taxon>Pleosporomycetidae</taxon>
        <taxon>Mytilinidiales</taxon>
        <taxon>Mytilinidiaceae</taxon>
        <taxon>Mytilinidion</taxon>
    </lineage>
</organism>
<evidence type="ECO:0000313" key="7">
    <source>
        <dbReference type="RefSeq" id="XP_033583377.1"/>
    </source>
</evidence>
<dbReference type="PANTHER" id="PTHR43439">
    <property type="entry name" value="PHENYLACETATE-COENZYME A LIGASE"/>
    <property type="match status" value="1"/>
</dbReference>
<dbReference type="EMBL" id="MU003693">
    <property type="protein sequence ID" value="KAF2816413.1"/>
    <property type="molecule type" value="Genomic_DNA"/>
</dbReference>
<dbReference type="Pfam" id="PF00501">
    <property type="entry name" value="AMP-binding"/>
    <property type="match status" value="1"/>
</dbReference>
<dbReference type="Pfam" id="PF07993">
    <property type="entry name" value="NAD_binding_4"/>
    <property type="match status" value="1"/>
</dbReference>
<dbReference type="GeneID" id="54468458"/>
<reference evidence="7" key="2">
    <citation type="submission" date="2020-04" db="EMBL/GenBank/DDBJ databases">
        <authorList>
            <consortium name="NCBI Genome Project"/>
        </authorList>
    </citation>
    <scope>NUCLEOTIDE SEQUENCE</scope>
    <source>
        <strain evidence="7">CBS 304.34</strain>
    </source>
</reference>
<reference evidence="5 7" key="1">
    <citation type="journal article" date="2020" name="Stud. Mycol.">
        <title>101 Dothideomycetes genomes: a test case for predicting lifestyles and emergence of pathogens.</title>
        <authorList>
            <person name="Haridas S."/>
            <person name="Albert R."/>
            <person name="Binder M."/>
            <person name="Bloem J."/>
            <person name="Labutti K."/>
            <person name="Salamov A."/>
            <person name="Andreopoulos B."/>
            <person name="Baker S."/>
            <person name="Barry K."/>
            <person name="Bills G."/>
            <person name="Bluhm B."/>
            <person name="Cannon C."/>
            <person name="Castanera R."/>
            <person name="Culley D."/>
            <person name="Daum C."/>
            <person name="Ezra D."/>
            <person name="Gonzalez J."/>
            <person name="Henrissat B."/>
            <person name="Kuo A."/>
            <person name="Liang C."/>
            <person name="Lipzen A."/>
            <person name="Lutzoni F."/>
            <person name="Magnuson J."/>
            <person name="Mondo S."/>
            <person name="Nolan M."/>
            <person name="Ohm R."/>
            <person name="Pangilinan J."/>
            <person name="Park H.-J."/>
            <person name="Ramirez L."/>
            <person name="Alfaro M."/>
            <person name="Sun H."/>
            <person name="Tritt A."/>
            <person name="Yoshinaga Y."/>
            <person name="Zwiers L.-H."/>
            <person name="Turgeon B."/>
            <person name="Goodwin S."/>
            <person name="Spatafora J."/>
            <person name="Crous P."/>
            <person name="Grigoriev I."/>
        </authorList>
    </citation>
    <scope>NUCLEOTIDE SEQUENCE</scope>
    <source>
        <strain evidence="5 7">CBS 304.34</strain>
    </source>
</reference>
<evidence type="ECO:0000256" key="2">
    <source>
        <dbReference type="ARBA" id="ARBA00022553"/>
    </source>
</evidence>
<evidence type="ECO:0000259" key="3">
    <source>
        <dbReference type="Pfam" id="PF00501"/>
    </source>
</evidence>
<keyword evidence="1" id="KW-0596">Phosphopantetheine</keyword>
<dbReference type="Pfam" id="PF23562">
    <property type="entry name" value="AMP-binding_C_3"/>
    <property type="match status" value="1"/>
</dbReference>
<dbReference type="InterPro" id="IPR036291">
    <property type="entry name" value="NAD(P)-bd_dom_sf"/>
</dbReference>
<dbReference type="InterPro" id="IPR000873">
    <property type="entry name" value="AMP-dep_synth/lig_dom"/>
</dbReference>
<dbReference type="OrthoDB" id="429813at2759"/>
<name>A0A6A6Z6X0_9PEZI</name>
<feature type="domain" description="AMP-dependent synthetase/ligase" evidence="3">
    <location>
        <begin position="14"/>
        <end position="137"/>
    </location>
</feature>
<keyword evidence="2" id="KW-0597">Phosphoprotein</keyword>
<dbReference type="Proteomes" id="UP000504636">
    <property type="component" value="Unplaced"/>
</dbReference>
<feature type="domain" description="Thioester reductase (TE)" evidence="4">
    <location>
        <begin position="415"/>
        <end position="597"/>
    </location>
</feature>
<evidence type="ECO:0000256" key="1">
    <source>
        <dbReference type="ARBA" id="ARBA00022450"/>
    </source>
</evidence>
<dbReference type="RefSeq" id="XP_033583377.1">
    <property type="nucleotide sequence ID" value="XM_033727565.1"/>
</dbReference>
<dbReference type="AlphaFoldDB" id="A0A6A6Z6X0"/>
<reference evidence="7" key="3">
    <citation type="submission" date="2025-04" db="UniProtKB">
        <authorList>
            <consortium name="RefSeq"/>
        </authorList>
    </citation>
    <scope>IDENTIFICATION</scope>
    <source>
        <strain evidence="7">CBS 304.34</strain>
    </source>
</reference>
<evidence type="ECO:0000259" key="4">
    <source>
        <dbReference type="Pfam" id="PF07993"/>
    </source>
</evidence>
<gene>
    <name evidence="5 7" type="ORF">BDZ99DRAFT_566246</name>
</gene>
<dbReference type="Gene3D" id="3.40.50.12780">
    <property type="entry name" value="N-terminal domain of ligase-like"/>
    <property type="match status" value="1"/>
</dbReference>
<evidence type="ECO:0000313" key="5">
    <source>
        <dbReference type="EMBL" id="KAF2816413.1"/>
    </source>
</evidence>
<dbReference type="SUPFAM" id="SSF51735">
    <property type="entry name" value="NAD(P)-binding Rossmann-fold domains"/>
    <property type="match status" value="1"/>
</dbReference>
<dbReference type="InterPro" id="IPR042099">
    <property type="entry name" value="ANL_N_sf"/>
</dbReference>
<proteinExistence type="predicted"/>
<keyword evidence="6" id="KW-1185">Reference proteome</keyword>
<dbReference type="PANTHER" id="PTHR43439:SF2">
    <property type="entry name" value="ENZYME, PUTATIVE (JCVI)-RELATED"/>
    <property type="match status" value="1"/>
</dbReference>
<dbReference type="SUPFAM" id="SSF56801">
    <property type="entry name" value="Acetyl-CoA synthetase-like"/>
    <property type="match status" value="1"/>
</dbReference>
<protein>
    <submittedName>
        <fullName evidence="5 7">Acetyl-CoA synthetase-like protein</fullName>
    </submittedName>
</protein>
<dbReference type="Gene3D" id="3.40.50.720">
    <property type="entry name" value="NAD(P)-binding Rossmann-like Domain"/>
    <property type="match status" value="1"/>
</dbReference>
<accession>A0A6A6Z6X0</accession>